<dbReference type="GeneID" id="100368338"/>
<dbReference type="Pfam" id="PF00828">
    <property type="entry name" value="Ribosomal_L27A"/>
    <property type="match status" value="1"/>
</dbReference>
<dbReference type="RefSeq" id="XP_002737570.1">
    <property type="nucleotide sequence ID" value="XM_002737524.2"/>
</dbReference>
<keyword evidence="3" id="KW-0687">Ribonucleoprotein</keyword>
<accession>A0ABM0GUE8</accession>
<dbReference type="Proteomes" id="UP000694865">
    <property type="component" value="Unplaced"/>
</dbReference>
<dbReference type="PANTHER" id="PTHR12934:SF11">
    <property type="entry name" value="LARGE RIBOSOMAL SUBUNIT PROTEIN UL15M"/>
    <property type="match status" value="1"/>
</dbReference>
<proteinExistence type="inferred from homology"/>
<evidence type="ECO:0000313" key="9">
    <source>
        <dbReference type="RefSeq" id="XP_002737570.1"/>
    </source>
</evidence>
<evidence type="ECO:0000256" key="2">
    <source>
        <dbReference type="ARBA" id="ARBA00022980"/>
    </source>
</evidence>
<feature type="compositionally biased region" description="Basic residues" evidence="6">
    <location>
        <begin position="38"/>
        <end position="55"/>
    </location>
</feature>
<dbReference type="PANTHER" id="PTHR12934">
    <property type="entry name" value="50S RIBOSOMAL PROTEIN L15"/>
    <property type="match status" value="1"/>
</dbReference>
<evidence type="ECO:0000256" key="1">
    <source>
        <dbReference type="ARBA" id="ARBA00007320"/>
    </source>
</evidence>
<evidence type="ECO:0000256" key="3">
    <source>
        <dbReference type="ARBA" id="ARBA00023274"/>
    </source>
</evidence>
<evidence type="ECO:0000313" key="8">
    <source>
        <dbReference type="Proteomes" id="UP000694865"/>
    </source>
</evidence>
<dbReference type="SUPFAM" id="SSF52080">
    <property type="entry name" value="Ribosomal proteins L15p and L18e"/>
    <property type="match status" value="1"/>
</dbReference>
<name>A0ABM0GUE8_SACKO</name>
<organism evidence="8 9">
    <name type="scientific">Saccoglossus kowalevskii</name>
    <name type="common">Acorn worm</name>
    <dbReference type="NCBI Taxonomy" id="10224"/>
    <lineage>
        <taxon>Eukaryota</taxon>
        <taxon>Metazoa</taxon>
        <taxon>Hemichordata</taxon>
        <taxon>Enteropneusta</taxon>
        <taxon>Harrimaniidae</taxon>
        <taxon>Saccoglossus</taxon>
    </lineage>
</organism>
<evidence type="ECO:0000259" key="7">
    <source>
        <dbReference type="Pfam" id="PF00828"/>
    </source>
</evidence>
<evidence type="ECO:0000256" key="4">
    <source>
        <dbReference type="ARBA" id="ARBA00035299"/>
    </source>
</evidence>
<feature type="region of interest" description="Disordered" evidence="6">
    <location>
        <begin position="26"/>
        <end position="61"/>
    </location>
</feature>
<keyword evidence="2" id="KW-0689">Ribosomal protein</keyword>
<evidence type="ECO:0000256" key="6">
    <source>
        <dbReference type="SAM" id="MobiDB-lite"/>
    </source>
</evidence>
<gene>
    <name evidence="9" type="primary">LOC100368338</name>
</gene>
<evidence type="ECO:0000256" key="5">
    <source>
        <dbReference type="ARBA" id="ARBA00035423"/>
    </source>
</evidence>
<feature type="domain" description="Large ribosomal subunit protein uL15/eL18" evidence="7">
    <location>
        <begin position="93"/>
        <end position="173"/>
    </location>
</feature>
<feature type="compositionally biased region" description="Basic and acidic residues" evidence="6">
    <location>
        <begin position="26"/>
        <end position="37"/>
    </location>
</feature>
<dbReference type="InterPro" id="IPR030878">
    <property type="entry name" value="Ribosomal_uL15"/>
</dbReference>
<keyword evidence="8" id="KW-1185">Reference proteome</keyword>
<comment type="similarity">
    <text evidence="1">Belongs to the universal ribosomal protein uL15 family.</text>
</comment>
<sequence>MAACSGSRRAFEIIRSMPRVALTNIRDNKGANREPLRRRGGAKGKKCGKGHKGQHQRGTLPRIGFEGGATPFYLLIPKYPYNEGHSRKREYQPISLEKIQHLIDVGRLDPSKPIDVTSLCNARAIDIDIYKKQYGIQLREEGADIFDAKVNIEVQWASEASIAAVERRGGVITTAFYDLLSVNALAYPLRFFQTGKPIPRRLLPPEDAVPYYTAAENRGYLADPEKISEERYKLAQKYGYVLPDISKNPLYEMLMERKDPRQIFFGLEPGWIVNLKDKVILKTVDEDVLQYYRS</sequence>
<protein>
    <recommendedName>
        <fullName evidence="4">Large ribosomal subunit protein uL15m</fullName>
    </recommendedName>
    <alternativeName>
        <fullName evidence="5">39S ribosomal protein L15, mitochondrial</fullName>
    </alternativeName>
</protein>
<dbReference type="Gene3D" id="3.100.10.10">
    <property type="match status" value="1"/>
</dbReference>
<dbReference type="InterPro" id="IPR036227">
    <property type="entry name" value="Ribosomal_uL15/eL18_sf"/>
</dbReference>
<dbReference type="HAMAP" id="MF_01341">
    <property type="entry name" value="Ribosomal_uL15"/>
    <property type="match status" value="1"/>
</dbReference>
<reference evidence="9" key="1">
    <citation type="submission" date="2025-08" db="UniProtKB">
        <authorList>
            <consortium name="RefSeq"/>
        </authorList>
    </citation>
    <scope>IDENTIFICATION</scope>
    <source>
        <tissue evidence="9">Testes</tissue>
    </source>
</reference>
<dbReference type="InterPro" id="IPR005749">
    <property type="entry name" value="Ribosomal_uL15_bac-type"/>
</dbReference>
<dbReference type="InterPro" id="IPR021131">
    <property type="entry name" value="Ribosomal_uL15/eL18"/>
</dbReference>